<dbReference type="Gene3D" id="3.30.710.10">
    <property type="entry name" value="Potassium Channel Kv1.1, Chain A"/>
    <property type="match status" value="1"/>
</dbReference>
<accession>A0AAD1SS03</accession>
<dbReference type="InterPro" id="IPR011043">
    <property type="entry name" value="Gal_Oxase/kelch_b-propeller"/>
</dbReference>
<dbReference type="InterPro" id="IPR017096">
    <property type="entry name" value="BTB-kelch_protein"/>
</dbReference>
<evidence type="ECO:0000313" key="4">
    <source>
        <dbReference type="EMBL" id="CAH2310544.1"/>
    </source>
</evidence>
<dbReference type="InterPro" id="IPR030104">
    <property type="entry name" value="BTB_POZ_IPP"/>
</dbReference>
<reference evidence="4" key="1">
    <citation type="submission" date="2022-03" db="EMBL/GenBank/DDBJ databases">
        <authorList>
            <person name="Alioto T."/>
            <person name="Alioto T."/>
            <person name="Gomez Garrido J."/>
        </authorList>
    </citation>
    <scope>NUCLEOTIDE SEQUENCE</scope>
</reference>
<dbReference type="Pfam" id="PF07707">
    <property type="entry name" value="BACK"/>
    <property type="match status" value="1"/>
</dbReference>
<dbReference type="Pfam" id="PF24681">
    <property type="entry name" value="Kelch_KLHDC2_KLHL20_DRC7"/>
    <property type="match status" value="1"/>
</dbReference>
<dbReference type="SUPFAM" id="SSF54695">
    <property type="entry name" value="POZ domain"/>
    <property type="match status" value="1"/>
</dbReference>
<dbReference type="AlphaFoldDB" id="A0AAD1SS03"/>
<sequence>MMELEPSPKATEYLHTLDTHAEHLLSQINKMRLQLEFCDVQIQIRETVFAVHKLVLAASSPYFSALLAGGMKEASNDVVQIQGLEPSSFQLLLDFIYTGSVSISGENVQELMTAADMLQLSNVVDLCCDFLKDQIEPGNCVGFFQFSEQLACQSLVDFTESYIHTHFPEVKMGDEFPTLTKDQLIRILRSEELCIEDEHQVFSAALAWIQGDIGTRKRHVVEVLEPVRFSLLPPQRLQKSIEDVTDFNLRVALQTLLREYYEPCHSPKDKKHCNSLQASRVRPRRKARKFLYSIGTISCGYIRLQGARWSDSRALSCVERFDTFSQYWSTISSLHQARSGMSVAVLDGKIYVIGGEKDSMIFDCVECYDPVTKQWTAASSMNQPRCGLGACACHGAIYALGGWVGSEIGNGIERFSPEENAWQIVGTMSVARYNFACCEREGLIYVVGGVSHEGIELTTAEVYDPIARRWTSLPPMRYCRAYLGVAALDDCLYAVGGWNERQDALNIVERFSFEEEQWVEIASMKQPRAGVSVISVNGLLYAAGGRATVQNFSAPVTSDSVEVYNPHTDSWTEISNMITSRCEGGLAVL</sequence>
<dbReference type="SUPFAM" id="SSF50965">
    <property type="entry name" value="Galactose oxidase, central domain"/>
    <property type="match status" value="1"/>
</dbReference>
<keyword evidence="2" id="KW-0677">Repeat</keyword>
<keyword evidence="5" id="KW-1185">Reference proteome</keyword>
<dbReference type="PROSITE" id="PS50097">
    <property type="entry name" value="BTB"/>
    <property type="match status" value="1"/>
</dbReference>
<feature type="domain" description="BTB" evidence="3">
    <location>
        <begin position="38"/>
        <end position="105"/>
    </location>
</feature>
<dbReference type="EMBL" id="OW240919">
    <property type="protein sequence ID" value="CAH2310544.1"/>
    <property type="molecule type" value="Genomic_DNA"/>
</dbReference>
<dbReference type="PANTHER" id="PTHR45632:SF13">
    <property type="entry name" value="KELCH-LIKE PROTEIN 26"/>
    <property type="match status" value="1"/>
</dbReference>
<dbReference type="InterPro" id="IPR015915">
    <property type="entry name" value="Kelch-typ_b-propeller"/>
</dbReference>
<protein>
    <submittedName>
        <fullName evidence="4">Actin-binding IPP isoform X1</fullName>
    </submittedName>
</protein>
<evidence type="ECO:0000256" key="1">
    <source>
        <dbReference type="ARBA" id="ARBA00022441"/>
    </source>
</evidence>
<dbReference type="Gene3D" id="1.25.40.420">
    <property type="match status" value="1"/>
</dbReference>
<dbReference type="PIRSF" id="PIRSF037037">
    <property type="entry name" value="Kelch-like_protein_gigaxonin"/>
    <property type="match status" value="1"/>
</dbReference>
<dbReference type="InterPro" id="IPR006652">
    <property type="entry name" value="Kelch_1"/>
</dbReference>
<gene>
    <name evidence="4" type="ORF">PECUL_23A056488</name>
</gene>
<evidence type="ECO:0000313" key="5">
    <source>
        <dbReference type="Proteomes" id="UP001295444"/>
    </source>
</evidence>
<name>A0AAD1SS03_PELCU</name>
<organism evidence="4 5">
    <name type="scientific">Pelobates cultripes</name>
    <name type="common">Western spadefoot toad</name>
    <dbReference type="NCBI Taxonomy" id="61616"/>
    <lineage>
        <taxon>Eukaryota</taxon>
        <taxon>Metazoa</taxon>
        <taxon>Chordata</taxon>
        <taxon>Craniata</taxon>
        <taxon>Vertebrata</taxon>
        <taxon>Euteleostomi</taxon>
        <taxon>Amphibia</taxon>
        <taxon>Batrachia</taxon>
        <taxon>Anura</taxon>
        <taxon>Pelobatoidea</taxon>
        <taxon>Pelobatidae</taxon>
        <taxon>Pelobates</taxon>
    </lineage>
</organism>
<dbReference type="Gene3D" id="2.120.10.80">
    <property type="entry name" value="Kelch-type beta propeller"/>
    <property type="match status" value="2"/>
</dbReference>
<dbReference type="SMART" id="SM00612">
    <property type="entry name" value="Kelch"/>
    <property type="match status" value="6"/>
</dbReference>
<dbReference type="SMART" id="SM00225">
    <property type="entry name" value="BTB"/>
    <property type="match status" value="1"/>
</dbReference>
<dbReference type="InterPro" id="IPR011333">
    <property type="entry name" value="SKP1/BTB/POZ_sf"/>
</dbReference>
<dbReference type="InterPro" id="IPR000210">
    <property type="entry name" value="BTB/POZ_dom"/>
</dbReference>
<dbReference type="InterPro" id="IPR011705">
    <property type="entry name" value="BACK"/>
</dbReference>
<keyword evidence="1" id="KW-0880">Kelch repeat</keyword>
<evidence type="ECO:0000259" key="3">
    <source>
        <dbReference type="PROSITE" id="PS50097"/>
    </source>
</evidence>
<dbReference type="CDD" id="cd18256">
    <property type="entry name" value="BTB_POZ_KLHL27_IPP"/>
    <property type="match status" value="1"/>
</dbReference>
<evidence type="ECO:0000256" key="2">
    <source>
        <dbReference type="ARBA" id="ARBA00022737"/>
    </source>
</evidence>
<dbReference type="SMART" id="SM00875">
    <property type="entry name" value="BACK"/>
    <property type="match status" value="1"/>
</dbReference>
<dbReference type="Proteomes" id="UP001295444">
    <property type="component" value="Chromosome 08"/>
</dbReference>
<dbReference type="FunFam" id="1.25.40.420:FF:000001">
    <property type="entry name" value="Kelch-like family member 12"/>
    <property type="match status" value="1"/>
</dbReference>
<proteinExistence type="predicted"/>
<dbReference type="Pfam" id="PF00651">
    <property type="entry name" value="BTB"/>
    <property type="match status" value="1"/>
</dbReference>
<dbReference type="Pfam" id="PF01344">
    <property type="entry name" value="Kelch_1"/>
    <property type="match status" value="1"/>
</dbReference>
<dbReference type="GO" id="GO:0003779">
    <property type="term" value="F:actin binding"/>
    <property type="evidence" value="ECO:0007669"/>
    <property type="project" value="InterPro"/>
</dbReference>
<dbReference type="PANTHER" id="PTHR45632">
    <property type="entry name" value="LD33804P"/>
    <property type="match status" value="1"/>
</dbReference>